<keyword evidence="3" id="KW-1185">Reference proteome</keyword>
<accession>A0A0P1GN43</accession>
<feature type="transmembrane region" description="Helical" evidence="1">
    <location>
        <begin position="140"/>
        <end position="158"/>
    </location>
</feature>
<protein>
    <recommendedName>
        <fullName evidence="4">DUF2306 domain-containing protein</fullName>
    </recommendedName>
</protein>
<gene>
    <name evidence="2" type="ORF">TM5383_01066</name>
</gene>
<dbReference type="EMBL" id="CYSF01000006">
    <property type="protein sequence ID" value="CUH83862.1"/>
    <property type="molecule type" value="Genomic_DNA"/>
</dbReference>
<feature type="transmembrane region" description="Helical" evidence="1">
    <location>
        <begin position="110"/>
        <end position="128"/>
    </location>
</feature>
<keyword evidence="1" id="KW-0812">Transmembrane</keyword>
<dbReference type="Proteomes" id="UP000051681">
    <property type="component" value="Unassembled WGS sequence"/>
</dbReference>
<dbReference type="InterPro" id="IPR018750">
    <property type="entry name" value="DUF2306_membrane"/>
</dbReference>
<evidence type="ECO:0000313" key="3">
    <source>
        <dbReference type="Proteomes" id="UP000051681"/>
    </source>
</evidence>
<dbReference type="STRING" id="340021.TM5383_01066"/>
<evidence type="ECO:0000256" key="1">
    <source>
        <dbReference type="SAM" id="Phobius"/>
    </source>
</evidence>
<keyword evidence="1" id="KW-1133">Transmembrane helix</keyword>
<sequence>MSPTPFYDASGVIQLHVIAALVAQCIGPFALYGPKGAGAAGRWHRWVGYTWVLMMALTALSSFWINGLAGEDGFSAIHLLSVVTLCTLVLSYAWARQGRIEAHQRAMRSLYWYGLVLAGAFNFLPGRLINNALLGEAGQIGIYLIALVLLGLVVRAVWGRRRHVGGAEEPRYSTSSPKTLSN</sequence>
<dbReference type="OrthoDB" id="9815686at2"/>
<feature type="transmembrane region" description="Helical" evidence="1">
    <location>
        <begin position="77"/>
        <end position="95"/>
    </location>
</feature>
<feature type="transmembrane region" description="Helical" evidence="1">
    <location>
        <begin position="46"/>
        <end position="65"/>
    </location>
</feature>
<dbReference type="Pfam" id="PF10067">
    <property type="entry name" value="DUF2306"/>
    <property type="match status" value="1"/>
</dbReference>
<dbReference type="RefSeq" id="WP_058317980.1">
    <property type="nucleotide sequence ID" value="NZ_CYSF01000006.1"/>
</dbReference>
<keyword evidence="1" id="KW-0472">Membrane</keyword>
<feature type="transmembrane region" description="Helical" evidence="1">
    <location>
        <begin position="12"/>
        <end position="34"/>
    </location>
</feature>
<name>A0A0P1GN43_9RHOB</name>
<proteinExistence type="predicted"/>
<organism evidence="2 3">
    <name type="scientific">Thalassovita mediterranea</name>
    <dbReference type="NCBI Taxonomy" id="340021"/>
    <lineage>
        <taxon>Bacteria</taxon>
        <taxon>Pseudomonadati</taxon>
        <taxon>Pseudomonadota</taxon>
        <taxon>Alphaproteobacteria</taxon>
        <taxon>Rhodobacterales</taxon>
        <taxon>Roseobacteraceae</taxon>
        <taxon>Thalassovita</taxon>
    </lineage>
</organism>
<evidence type="ECO:0000313" key="2">
    <source>
        <dbReference type="EMBL" id="CUH83862.1"/>
    </source>
</evidence>
<reference evidence="2 3" key="1">
    <citation type="submission" date="2015-09" db="EMBL/GenBank/DDBJ databases">
        <authorList>
            <consortium name="Swine Surveillance"/>
        </authorList>
    </citation>
    <scope>NUCLEOTIDE SEQUENCE [LARGE SCALE GENOMIC DNA]</scope>
    <source>
        <strain evidence="2 3">CECT 8383</strain>
    </source>
</reference>
<dbReference type="AlphaFoldDB" id="A0A0P1GN43"/>
<evidence type="ECO:0008006" key="4">
    <source>
        <dbReference type="Google" id="ProtNLM"/>
    </source>
</evidence>